<dbReference type="Proteomes" id="UP000464624">
    <property type="component" value="Chromosome"/>
</dbReference>
<dbReference type="RefSeq" id="WP_003921994.1">
    <property type="nucleotide sequence ID" value="NZ_AP022314.1"/>
</dbReference>
<proteinExistence type="predicted"/>
<reference evidence="2 3" key="1">
    <citation type="submission" date="2019-12" db="EMBL/GenBank/DDBJ databases">
        <title>Complete genome sequence of Mycolicibacterium xenopi str. JCM15661T.</title>
        <authorList>
            <person name="Yoshida M."/>
            <person name="Fukano H."/>
            <person name="Asakura T."/>
            <person name="Hoshino Y."/>
        </authorList>
    </citation>
    <scope>NUCLEOTIDE SEQUENCE [LARGE SCALE GENOMIC DNA]</scope>
    <source>
        <strain evidence="2 3">JCM 15661T</strain>
    </source>
</reference>
<evidence type="ECO:0000313" key="2">
    <source>
        <dbReference type="EMBL" id="BBU20348.1"/>
    </source>
</evidence>
<dbReference type="AlphaFoldDB" id="A0AAD1LYZ6"/>
<dbReference type="Gene3D" id="3.30.559.10">
    <property type="entry name" value="Chloramphenicol acetyltransferase-like domain"/>
    <property type="match status" value="1"/>
</dbReference>
<feature type="region of interest" description="Disordered" evidence="1">
    <location>
        <begin position="1"/>
        <end position="20"/>
    </location>
</feature>
<evidence type="ECO:0008006" key="4">
    <source>
        <dbReference type="Google" id="ProtNLM"/>
    </source>
</evidence>
<protein>
    <recommendedName>
        <fullName evidence="4">Fatty acyl-AMP ligase FadD28 and polyketide synthase</fullName>
    </recommendedName>
</protein>
<accession>A0AAD1LYZ6</accession>
<sequence length="468" mass="51125">MVRARLGPERGSSERRGSDGDARVDSLLALADHSLYAGHRAIGRKLVIQCVWIYEHAVDLDGLRQFHRNLGFGLLGRRIERSPLPFARPRWVLDRGPSDIDIAQSARPRAELSDWADERSQLPIDPEWGPGWHLGVLPLKDGCTAVTLVLSHYLVDGLGLAVTVADAVLGNTHDLGYAPPHSRTRLRAVLEDARQTARDSPEVARALVAAAKLARRVQRDIARPSAPAPVPIPAADADDVVVVPTVMIQVDVVDWDARAAALGATSNTLVAGLAVRLGERMGRRRASDGAVTLQLPINERTEGDTRANAMLIASLSVDPTRVTTDLRDLRAAIKQALRSLRETQDESSRLLWLTSFLPKPALIRLSDVMYADPNLPVFCSNLGELGSVVCRLDGTDSELVMTRVTAQQERRQLLERTGGQMTLQSWRIRDKIRISVGAYQPGAENTRAALRELAAQTLGDFGLTGEVE</sequence>
<organism evidence="2 3">
    <name type="scientific">Mycobacterium xenopi</name>
    <dbReference type="NCBI Taxonomy" id="1789"/>
    <lineage>
        <taxon>Bacteria</taxon>
        <taxon>Bacillati</taxon>
        <taxon>Actinomycetota</taxon>
        <taxon>Actinomycetes</taxon>
        <taxon>Mycobacteriales</taxon>
        <taxon>Mycobacteriaceae</taxon>
        <taxon>Mycobacterium</taxon>
    </lineage>
</organism>
<gene>
    <name evidence="2" type="ORF">MYXE_01370</name>
</gene>
<dbReference type="KEGG" id="mxe:MYXE_01370"/>
<dbReference type="EMBL" id="AP022314">
    <property type="protein sequence ID" value="BBU20348.1"/>
    <property type="molecule type" value="Genomic_DNA"/>
</dbReference>
<dbReference type="InterPro" id="IPR023213">
    <property type="entry name" value="CAT-like_dom_sf"/>
</dbReference>
<name>A0AAD1LYZ6_MYCXE</name>
<evidence type="ECO:0000313" key="3">
    <source>
        <dbReference type="Proteomes" id="UP000464624"/>
    </source>
</evidence>
<evidence type="ECO:0000256" key="1">
    <source>
        <dbReference type="SAM" id="MobiDB-lite"/>
    </source>
</evidence>
<dbReference type="SUPFAM" id="SSF52777">
    <property type="entry name" value="CoA-dependent acyltransferases"/>
    <property type="match status" value="1"/>
</dbReference>